<dbReference type="Pfam" id="PF13704">
    <property type="entry name" value="Glyco_tranf_2_4"/>
    <property type="match status" value="1"/>
</dbReference>
<name>A0ABW5CNA6_9HYPH</name>
<evidence type="ECO:0000313" key="2">
    <source>
        <dbReference type="Proteomes" id="UP001597371"/>
    </source>
</evidence>
<reference evidence="2" key="1">
    <citation type="journal article" date="2019" name="Int. J. Syst. Evol. Microbiol.">
        <title>The Global Catalogue of Microorganisms (GCM) 10K type strain sequencing project: providing services to taxonomists for standard genome sequencing and annotation.</title>
        <authorList>
            <consortium name="The Broad Institute Genomics Platform"/>
            <consortium name="The Broad Institute Genome Sequencing Center for Infectious Disease"/>
            <person name="Wu L."/>
            <person name="Ma J."/>
        </authorList>
    </citation>
    <scope>NUCLEOTIDE SEQUENCE [LARGE SCALE GENOMIC DNA]</scope>
    <source>
        <strain evidence="2">ZS-35-S2</strain>
    </source>
</reference>
<gene>
    <name evidence="1" type="ORF">ACFSKQ_14820</name>
</gene>
<evidence type="ECO:0000313" key="1">
    <source>
        <dbReference type="EMBL" id="MFD2238725.1"/>
    </source>
</evidence>
<keyword evidence="2" id="KW-1185">Reference proteome</keyword>
<protein>
    <submittedName>
        <fullName evidence="1">Glycosyltransferase family 2 protein</fullName>
        <ecNumber evidence="1">2.4.-.-</ecNumber>
    </submittedName>
</protein>
<keyword evidence="1" id="KW-0808">Transferase</keyword>
<dbReference type="SUPFAM" id="SSF53448">
    <property type="entry name" value="Nucleotide-diphospho-sugar transferases"/>
    <property type="match status" value="1"/>
</dbReference>
<dbReference type="GO" id="GO:0016757">
    <property type="term" value="F:glycosyltransferase activity"/>
    <property type="evidence" value="ECO:0007669"/>
    <property type="project" value="UniProtKB-KW"/>
</dbReference>
<comment type="caution">
    <text evidence="1">The sequence shown here is derived from an EMBL/GenBank/DDBJ whole genome shotgun (WGS) entry which is preliminary data.</text>
</comment>
<sequence>MKQFRYPVSDPREWDAMRRMSPLRRLALRLRDARYRRRAASVEGVALSPLGAPPRPLSGADLPLVCVVRNAGRYVASFLAHYRRLGVTRFAIVDDGSDDGTREFLLAQADVDLFGSNVSYARSCMGRIWHDMLFDLLGRDRWYVNVDADEFLLFPDCETRGLRAFIADLEAHGAKRALAPMLDLYPPGRLADGVFDPARHEKPSDVSSLIDGGGYAARVEKISLSIRGGPRTRLFGSEIRMTKFPVVFVDARTQENGASIHGPLPLERNFTAPSAVLLHYKFSSESVREFQRYVEEGEHFGGAVFYREITQNSAFTPDLSLAYEGSIPVGPSMEFVRRGFMEDLRARAI</sequence>
<accession>A0ABW5CNA6</accession>
<organism evidence="1 2">
    <name type="scientific">Aureimonas populi</name>
    <dbReference type="NCBI Taxonomy" id="1701758"/>
    <lineage>
        <taxon>Bacteria</taxon>
        <taxon>Pseudomonadati</taxon>
        <taxon>Pseudomonadota</taxon>
        <taxon>Alphaproteobacteria</taxon>
        <taxon>Hyphomicrobiales</taxon>
        <taxon>Aurantimonadaceae</taxon>
        <taxon>Aureimonas</taxon>
    </lineage>
</organism>
<dbReference type="EMBL" id="JBHUIJ010000022">
    <property type="protein sequence ID" value="MFD2238725.1"/>
    <property type="molecule type" value="Genomic_DNA"/>
</dbReference>
<dbReference type="Proteomes" id="UP001597371">
    <property type="component" value="Unassembled WGS sequence"/>
</dbReference>
<proteinExistence type="predicted"/>
<keyword evidence="1" id="KW-0328">Glycosyltransferase</keyword>
<dbReference type="EC" id="2.4.-.-" evidence="1"/>
<dbReference type="InterPro" id="IPR029044">
    <property type="entry name" value="Nucleotide-diphossugar_trans"/>
</dbReference>
<dbReference type="RefSeq" id="WP_245195565.1">
    <property type="nucleotide sequence ID" value="NZ_CP072611.1"/>
</dbReference>